<organism evidence="2 3">
    <name type="scientific">Flavobacterium beibuense</name>
    <dbReference type="NCBI Taxonomy" id="657326"/>
    <lineage>
        <taxon>Bacteria</taxon>
        <taxon>Pseudomonadati</taxon>
        <taxon>Bacteroidota</taxon>
        <taxon>Flavobacteriia</taxon>
        <taxon>Flavobacteriales</taxon>
        <taxon>Flavobacteriaceae</taxon>
        <taxon>Flavobacterium</taxon>
    </lineage>
</organism>
<name>A0A444WGY2_9FLAO</name>
<protein>
    <submittedName>
        <fullName evidence="2">Uncharacterized protein</fullName>
    </submittedName>
</protein>
<dbReference type="Proteomes" id="UP000289775">
    <property type="component" value="Unassembled WGS sequence"/>
</dbReference>
<gene>
    <name evidence="2" type="ORF">NU09_0755</name>
</gene>
<evidence type="ECO:0000313" key="2">
    <source>
        <dbReference type="EMBL" id="RYJ45121.1"/>
    </source>
</evidence>
<evidence type="ECO:0000256" key="1">
    <source>
        <dbReference type="SAM" id="SignalP"/>
    </source>
</evidence>
<dbReference type="RefSeq" id="WP_129749919.1">
    <property type="nucleotide sequence ID" value="NZ_JUIW01000002.1"/>
</dbReference>
<dbReference type="OrthoDB" id="6003516at2"/>
<dbReference type="EMBL" id="JUIW01000002">
    <property type="protein sequence ID" value="RYJ45121.1"/>
    <property type="molecule type" value="Genomic_DNA"/>
</dbReference>
<dbReference type="SUPFAM" id="SSF48452">
    <property type="entry name" value="TPR-like"/>
    <property type="match status" value="1"/>
</dbReference>
<dbReference type="AlphaFoldDB" id="A0A444WGY2"/>
<feature type="signal peptide" evidence="1">
    <location>
        <begin position="1"/>
        <end position="17"/>
    </location>
</feature>
<evidence type="ECO:0000313" key="3">
    <source>
        <dbReference type="Proteomes" id="UP000289775"/>
    </source>
</evidence>
<feature type="chain" id="PRO_5019036904" evidence="1">
    <location>
        <begin position="18"/>
        <end position="438"/>
    </location>
</feature>
<dbReference type="Gene3D" id="1.25.40.10">
    <property type="entry name" value="Tetratricopeptide repeat domain"/>
    <property type="match status" value="1"/>
</dbReference>
<proteinExistence type="predicted"/>
<keyword evidence="3" id="KW-1185">Reference proteome</keyword>
<sequence>MKHLTTLLLMAASMVNAQSLTRNIEKKEAVAKHIEADIKNFQSCLLTDDLDGCIANLIKKGDDAYEKYLIGGALYSIDKDKSFLMHKEAYMQNQSDVDFTLEYAIELHRKGDYNEAIKIYNLYKTAVPQDYRAHVWLSDCYMNIGETEKAIENWKNVNYTKNHVNIDFAISTIYEDTTLLKLRDDYRKKIKQGNTGLLYDLIYLDLNWKIDWWNEIIQEELLEEDIKLLKSTLAETNPDYKAIQAYIEVRKLDSLEDTDGIKTILNNSNLILNNKPLLKNGNMTSNILKICFFRGLLNMSDFYKSRGKELLDIANKNKDIEILNIYAYLQATIDGKVNRETDKLGWTDYNDERFAISYFIGKGEENFYDNPELTKAINDFPDSAKLQWVKLNCAYIEGKPFKEILIDLIKKEFKTLGSDPNHYSYSLNMYFSLLEKES</sequence>
<accession>A0A444WGY2</accession>
<keyword evidence="1" id="KW-0732">Signal</keyword>
<dbReference type="InterPro" id="IPR011990">
    <property type="entry name" value="TPR-like_helical_dom_sf"/>
</dbReference>
<reference evidence="2 3" key="1">
    <citation type="submission" date="2014-12" db="EMBL/GenBank/DDBJ databases">
        <title>Genome sequence of Flavobacterium beibuense RSKm HC5.</title>
        <authorList>
            <person name="Kim J.F."/>
            <person name="Song J.Y."/>
            <person name="Kwak M.-J."/>
            <person name="Lee S.-W."/>
        </authorList>
    </citation>
    <scope>NUCLEOTIDE SEQUENCE [LARGE SCALE GENOMIC DNA]</scope>
    <source>
        <strain evidence="2 3">RSKm HC5</strain>
    </source>
</reference>
<comment type="caution">
    <text evidence="2">The sequence shown here is derived from an EMBL/GenBank/DDBJ whole genome shotgun (WGS) entry which is preliminary data.</text>
</comment>